<protein>
    <submittedName>
        <fullName evidence="1">Uncharacterized protein</fullName>
    </submittedName>
</protein>
<reference evidence="1" key="1">
    <citation type="submission" date="2014-11" db="EMBL/GenBank/DDBJ databases">
        <authorList>
            <person name="Amaro Gonzalez C."/>
        </authorList>
    </citation>
    <scope>NUCLEOTIDE SEQUENCE</scope>
</reference>
<dbReference type="AlphaFoldDB" id="A0A0E9W592"/>
<dbReference type="EMBL" id="GBXM01023038">
    <property type="protein sequence ID" value="JAH85539.1"/>
    <property type="molecule type" value="Transcribed_RNA"/>
</dbReference>
<evidence type="ECO:0000313" key="1">
    <source>
        <dbReference type="EMBL" id="JAH85539.1"/>
    </source>
</evidence>
<sequence>MAKWLSLFLPSLLPSFIPLFSCGDLSQLGIHGRVRLALRTKVIRLVSFVILFFPQPGLDLKEDQYVVFLSVLLT</sequence>
<organism evidence="1">
    <name type="scientific">Anguilla anguilla</name>
    <name type="common">European freshwater eel</name>
    <name type="synonym">Muraena anguilla</name>
    <dbReference type="NCBI Taxonomy" id="7936"/>
    <lineage>
        <taxon>Eukaryota</taxon>
        <taxon>Metazoa</taxon>
        <taxon>Chordata</taxon>
        <taxon>Craniata</taxon>
        <taxon>Vertebrata</taxon>
        <taxon>Euteleostomi</taxon>
        <taxon>Actinopterygii</taxon>
        <taxon>Neopterygii</taxon>
        <taxon>Teleostei</taxon>
        <taxon>Anguilliformes</taxon>
        <taxon>Anguillidae</taxon>
        <taxon>Anguilla</taxon>
    </lineage>
</organism>
<proteinExistence type="predicted"/>
<accession>A0A0E9W592</accession>
<reference evidence="1" key="2">
    <citation type="journal article" date="2015" name="Fish Shellfish Immunol.">
        <title>Early steps in the European eel (Anguilla anguilla)-Vibrio vulnificus interaction in the gills: Role of the RtxA13 toxin.</title>
        <authorList>
            <person name="Callol A."/>
            <person name="Pajuelo D."/>
            <person name="Ebbesson L."/>
            <person name="Teles M."/>
            <person name="MacKenzie S."/>
            <person name="Amaro C."/>
        </authorList>
    </citation>
    <scope>NUCLEOTIDE SEQUENCE</scope>
</reference>
<name>A0A0E9W592_ANGAN</name>